<evidence type="ECO:0000313" key="1">
    <source>
        <dbReference type="EMBL" id="CAG8776539.1"/>
    </source>
</evidence>
<comment type="caution">
    <text evidence="1">The sequence shown here is derived from an EMBL/GenBank/DDBJ whole genome shotgun (WGS) entry which is preliminary data.</text>
</comment>
<proteinExistence type="predicted"/>
<organism evidence="1 2">
    <name type="scientific">Dentiscutata heterogama</name>
    <dbReference type="NCBI Taxonomy" id="1316150"/>
    <lineage>
        <taxon>Eukaryota</taxon>
        <taxon>Fungi</taxon>
        <taxon>Fungi incertae sedis</taxon>
        <taxon>Mucoromycota</taxon>
        <taxon>Glomeromycotina</taxon>
        <taxon>Glomeromycetes</taxon>
        <taxon>Diversisporales</taxon>
        <taxon>Gigasporaceae</taxon>
        <taxon>Dentiscutata</taxon>
    </lineage>
</organism>
<evidence type="ECO:0000313" key="2">
    <source>
        <dbReference type="Proteomes" id="UP000789702"/>
    </source>
</evidence>
<feature type="non-terminal residue" evidence="1">
    <location>
        <position position="138"/>
    </location>
</feature>
<sequence length="138" mass="15570">SLKSIETNNSVEDHELQVTNVEVTVNKRKRGSNHTNIKKRRNYEEPSLINSDESPLRSIETNNLVEDHKLQVMNVDVTSNKGKKSSNRTKAKERIEIEPSLIDSDDEIIRSSSPSSLIKDNLPSKNSTQQREQASNAS</sequence>
<protein>
    <submittedName>
        <fullName evidence="1">13517_t:CDS:1</fullName>
    </submittedName>
</protein>
<name>A0ACA9R443_9GLOM</name>
<dbReference type="Proteomes" id="UP000789702">
    <property type="component" value="Unassembled WGS sequence"/>
</dbReference>
<reference evidence="1" key="1">
    <citation type="submission" date="2021-06" db="EMBL/GenBank/DDBJ databases">
        <authorList>
            <person name="Kallberg Y."/>
            <person name="Tangrot J."/>
            <person name="Rosling A."/>
        </authorList>
    </citation>
    <scope>NUCLEOTIDE SEQUENCE</scope>
    <source>
        <strain evidence="1">IL203A</strain>
    </source>
</reference>
<keyword evidence="2" id="KW-1185">Reference proteome</keyword>
<accession>A0ACA9R443</accession>
<dbReference type="EMBL" id="CAJVPU010060158">
    <property type="protein sequence ID" value="CAG8776539.1"/>
    <property type="molecule type" value="Genomic_DNA"/>
</dbReference>
<gene>
    <name evidence="1" type="ORF">DHETER_LOCUS16153</name>
</gene>
<feature type="non-terminal residue" evidence="1">
    <location>
        <position position="1"/>
    </location>
</feature>